<evidence type="ECO:0000313" key="1">
    <source>
        <dbReference type="Ensembl" id="ENSNPEP00000006386.1"/>
    </source>
</evidence>
<organism evidence="1 2">
    <name type="scientific">Nothoprocta perdicaria</name>
    <name type="common">Chilean tinamou</name>
    <name type="synonym">Crypturus perdicarius</name>
    <dbReference type="NCBI Taxonomy" id="30464"/>
    <lineage>
        <taxon>Eukaryota</taxon>
        <taxon>Metazoa</taxon>
        <taxon>Chordata</taxon>
        <taxon>Craniata</taxon>
        <taxon>Vertebrata</taxon>
        <taxon>Euteleostomi</taxon>
        <taxon>Archelosauria</taxon>
        <taxon>Archosauria</taxon>
        <taxon>Dinosauria</taxon>
        <taxon>Saurischia</taxon>
        <taxon>Theropoda</taxon>
        <taxon>Coelurosauria</taxon>
        <taxon>Aves</taxon>
        <taxon>Palaeognathae</taxon>
        <taxon>Tinamiformes</taxon>
        <taxon>Tinamidae</taxon>
        <taxon>Nothoprocta</taxon>
    </lineage>
</organism>
<dbReference type="Proteomes" id="UP000694420">
    <property type="component" value="Unplaced"/>
</dbReference>
<reference evidence="1" key="1">
    <citation type="submission" date="2025-08" db="UniProtKB">
        <authorList>
            <consortium name="Ensembl"/>
        </authorList>
    </citation>
    <scope>IDENTIFICATION</scope>
</reference>
<dbReference type="Ensembl" id="ENSNPET00000006542.1">
    <property type="protein sequence ID" value="ENSNPEP00000006386.1"/>
    <property type="gene ID" value="ENSNPEG00000004833.1"/>
</dbReference>
<proteinExistence type="predicted"/>
<protein>
    <submittedName>
        <fullName evidence="1">Uncharacterized protein</fullName>
    </submittedName>
</protein>
<sequence length="159" mass="18102">PICRTVFVCGEGGCGRGLFPFPLQEIHIPGYCKEEEFSLKSIIMRTLNGRYHTRRAVLYAPPAHSKTERRICQRILAQHGYTVTVLENVRLAGAPKYEGDLSSWDLLICLSSRKSDGSSCFQIDDFHHLKLFQKRRRLHNLPGQPVAGLCHPHRVLPHM</sequence>
<dbReference type="AlphaFoldDB" id="A0A8C6YWS7"/>
<keyword evidence="2" id="KW-1185">Reference proteome</keyword>
<dbReference type="PANTHER" id="PTHR14776:SF1">
    <property type="entry name" value="CADHERIN-LIKE AND PC-ESTERASE DOMAIN-CONTAINING PROTEIN 1"/>
    <property type="match status" value="1"/>
</dbReference>
<accession>A0A8C6YWS7</accession>
<name>A0A8C6YWS7_NOTPE</name>
<reference evidence="1" key="2">
    <citation type="submission" date="2025-09" db="UniProtKB">
        <authorList>
            <consortium name="Ensembl"/>
        </authorList>
    </citation>
    <scope>IDENTIFICATION</scope>
</reference>
<dbReference type="PANTHER" id="PTHR14776">
    <property type="entry name" value="CADHERIN-LIKE AND PC-ESTERASE DOMAIN-CONTAINING PROTEIN 1"/>
    <property type="match status" value="1"/>
</dbReference>
<evidence type="ECO:0000313" key="2">
    <source>
        <dbReference type="Proteomes" id="UP000694420"/>
    </source>
</evidence>